<dbReference type="Gene3D" id="1.10.287.660">
    <property type="entry name" value="Helix hairpin bin"/>
    <property type="match status" value="1"/>
</dbReference>
<comment type="subcellular location">
    <subcellularLocation>
        <location evidence="1">Endosome</location>
    </subcellularLocation>
</comment>
<evidence type="ECO:0000313" key="10">
    <source>
        <dbReference type="EMBL" id="KJE96424.1"/>
    </source>
</evidence>
<dbReference type="AlphaFoldDB" id="A0A0D2X4P6"/>
<accession>A0A0D2X4P6</accession>
<sequence length="267" mass="30428">MYTNYHGQPQQQQQQQPPLQQRYHPQQLPYPTSLQQQQGSAYPMPPQPQYPSFRSQSPASMPAQPQPSGSSSSNSRGLPPRQPTVYHDQQSQIQTVGVHTIYEQFPDLKAMTSLSELNALLEDEQLLDQICSEMPMCASIAKARSDLLAKNHDIAQQNLALEPRFIEQLSRLAELHTELANKKQQYDALFQEQQEASRRFSTDALLQSLKVAATEADSQSEALAEQLRSGECSSVDDFVRDYQGLRRLYHERSAKIEKLQHLKDHQR</sequence>
<keyword evidence="11" id="KW-1185">Reference proteome</keyword>
<proteinExistence type="inferred from homology"/>
<feature type="coiled-coil region" evidence="7">
    <location>
        <begin position="172"/>
        <end position="199"/>
    </location>
</feature>
<dbReference type="Proteomes" id="UP000008743">
    <property type="component" value="Unassembled WGS sequence"/>
</dbReference>
<evidence type="ECO:0000256" key="2">
    <source>
        <dbReference type="ARBA" id="ARBA00007617"/>
    </source>
</evidence>
<feature type="region of interest" description="Disordered" evidence="8">
    <location>
        <begin position="1"/>
        <end position="91"/>
    </location>
</feature>
<dbReference type="PROSITE" id="PS51314">
    <property type="entry name" value="VPS37_C"/>
    <property type="match status" value="1"/>
</dbReference>
<feature type="compositionally biased region" description="Low complexity" evidence="8">
    <location>
        <begin position="8"/>
        <end position="31"/>
    </location>
</feature>
<dbReference type="PhylomeDB" id="A0A0D2X4P6"/>
<organism evidence="10 11">
    <name type="scientific">Capsaspora owczarzaki (strain ATCC 30864)</name>
    <dbReference type="NCBI Taxonomy" id="595528"/>
    <lineage>
        <taxon>Eukaryota</taxon>
        <taxon>Filasterea</taxon>
        <taxon>Capsaspora</taxon>
    </lineage>
</organism>
<evidence type="ECO:0000256" key="3">
    <source>
        <dbReference type="ARBA" id="ARBA00022448"/>
    </source>
</evidence>
<dbReference type="InterPro" id="IPR029012">
    <property type="entry name" value="Helix_hairpin_bin_sf"/>
</dbReference>
<keyword evidence="3 6" id="KW-0813">Transport</keyword>
<dbReference type="GO" id="GO:0000813">
    <property type="term" value="C:ESCRT I complex"/>
    <property type="evidence" value="ECO:0007669"/>
    <property type="project" value="UniProtKB-ARBA"/>
</dbReference>
<dbReference type="InterPro" id="IPR009851">
    <property type="entry name" value="Mod_r"/>
</dbReference>
<evidence type="ECO:0000256" key="8">
    <source>
        <dbReference type="SAM" id="MobiDB-lite"/>
    </source>
</evidence>
<keyword evidence="5 6" id="KW-0653">Protein transport</keyword>
<dbReference type="SUPFAM" id="SSF140111">
    <property type="entry name" value="Endosomal sorting complex assembly domain"/>
    <property type="match status" value="1"/>
</dbReference>
<protein>
    <recommendedName>
        <fullName evidence="9">VPS37 C-terminal domain-containing protein</fullName>
    </recommendedName>
</protein>
<dbReference type="STRING" id="595528.A0A0D2X4P6"/>
<evidence type="ECO:0000259" key="9">
    <source>
        <dbReference type="PROSITE" id="PS51314"/>
    </source>
</evidence>
<dbReference type="PANTHER" id="PTHR13678:SF2">
    <property type="entry name" value="VACUOLAR PROTEIN SORTING-ASSOCIATED PROTEIN 37A"/>
    <property type="match status" value="1"/>
</dbReference>
<evidence type="ECO:0000313" key="11">
    <source>
        <dbReference type="Proteomes" id="UP000008743"/>
    </source>
</evidence>
<keyword evidence="4" id="KW-0967">Endosome</keyword>
<dbReference type="GO" id="GO:0006612">
    <property type="term" value="P:protein targeting to membrane"/>
    <property type="evidence" value="ECO:0007669"/>
    <property type="project" value="TreeGrafter"/>
</dbReference>
<feature type="compositionally biased region" description="Low complexity" evidence="8">
    <location>
        <begin position="54"/>
        <end position="79"/>
    </location>
</feature>
<feature type="domain" description="VPS37 C-terminal" evidence="9">
    <location>
        <begin position="183"/>
        <end position="267"/>
    </location>
</feature>
<dbReference type="GO" id="GO:0043162">
    <property type="term" value="P:ubiquitin-dependent protein catabolic process via the multivesicular body sorting pathway"/>
    <property type="evidence" value="ECO:0007669"/>
    <property type="project" value="TreeGrafter"/>
</dbReference>
<evidence type="ECO:0000256" key="4">
    <source>
        <dbReference type="ARBA" id="ARBA00022753"/>
    </source>
</evidence>
<dbReference type="PANTHER" id="PTHR13678">
    <property type="entry name" value="VACUOLAR PROTEIN SORTING-ASSOCIATED PROTEIN 37"/>
    <property type="match status" value="1"/>
</dbReference>
<dbReference type="InParanoid" id="A0A0D2X4P6"/>
<dbReference type="OrthoDB" id="10260857at2759"/>
<dbReference type="RefSeq" id="XP_004344375.1">
    <property type="nucleotide sequence ID" value="XM_004344325.2"/>
</dbReference>
<comment type="similarity">
    <text evidence="2">Belongs to the VPS37 family.</text>
</comment>
<evidence type="ECO:0000256" key="7">
    <source>
        <dbReference type="SAM" id="Coils"/>
    </source>
</evidence>
<dbReference type="EMBL" id="KE346371">
    <property type="protein sequence ID" value="KJE96424.1"/>
    <property type="molecule type" value="Genomic_DNA"/>
</dbReference>
<gene>
    <name evidence="10" type="ORF">CAOG_006754</name>
</gene>
<dbReference type="InterPro" id="IPR037202">
    <property type="entry name" value="ESCRT_assembly_dom"/>
</dbReference>
<evidence type="ECO:0000256" key="6">
    <source>
        <dbReference type="PROSITE-ProRule" id="PRU00646"/>
    </source>
</evidence>
<evidence type="ECO:0000256" key="1">
    <source>
        <dbReference type="ARBA" id="ARBA00004177"/>
    </source>
</evidence>
<dbReference type="Pfam" id="PF07200">
    <property type="entry name" value="Mod_r"/>
    <property type="match status" value="1"/>
</dbReference>
<name>A0A0D2X4P6_CAPO3</name>
<reference evidence="11" key="1">
    <citation type="submission" date="2011-02" db="EMBL/GenBank/DDBJ databases">
        <title>The Genome Sequence of Capsaspora owczarzaki ATCC 30864.</title>
        <authorList>
            <person name="Russ C."/>
            <person name="Cuomo C."/>
            <person name="Burger G."/>
            <person name="Gray M.W."/>
            <person name="Holland P.W.H."/>
            <person name="King N."/>
            <person name="Lang F.B.F."/>
            <person name="Roger A.J."/>
            <person name="Ruiz-Trillo I."/>
            <person name="Young S.K."/>
            <person name="Zeng Q."/>
            <person name="Gargeya S."/>
            <person name="Alvarado L."/>
            <person name="Berlin A."/>
            <person name="Chapman S.B."/>
            <person name="Chen Z."/>
            <person name="Freedman E."/>
            <person name="Gellesch M."/>
            <person name="Goldberg J."/>
            <person name="Griggs A."/>
            <person name="Gujja S."/>
            <person name="Heilman E."/>
            <person name="Heiman D."/>
            <person name="Howarth C."/>
            <person name="Mehta T."/>
            <person name="Neiman D."/>
            <person name="Pearson M."/>
            <person name="Roberts A."/>
            <person name="Saif S."/>
            <person name="Shea T."/>
            <person name="Shenoy N."/>
            <person name="Sisk P."/>
            <person name="Stolte C."/>
            <person name="Sykes S."/>
            <person name="White J."/>
            <person name="Yandava C."/>
            <person name="Haas B."/>
            <person name="Nusbaum C."/>
            <person name="Birren B."/>
        </authorList>
    </citation>
    <scope>NUCLEOTIDE SEQUENCE</scope>
    <source>
        <strain evidence="11">ATCC 30864</strain>
    </source>
</reference>
<dbReference type="GO" id="GO:0006623">
    <property type="term" value="P:protein targeting to vacuole"/>
    <property type="evidence" value="ECO:0007669"/>
    <property type="project" value="TreeGrafter"/>
</dbReference>
<keyword evidence="7" id="KW-0175">Coiled coil</keyword>
<dbReference type="eggNOG" id="KOG3270">
    <property type="taxonomic scope" value="Eukaryota"/>
</dbReference>
<evidence type="ECO:0000256" key="5">
    <source>
        <dbReference type="ARBA" id="ARBA00022927"/>
    </source>
</evidence>